<dbReference type="InterPro" id="IPR037401">
    <property type="entry name" value="SnoaL-like"/>
</dbReference>
<accession>A0A5J5IX85</accession>
<dbReference type="AlphaFoldDB" id="A0A5J5IX85"/>
<dbReference type="Pfam" id="PF13577">
    <property type="entry name" value="SnoaL_4"/>
    <property type="match status" value="1"/>
</dbReference>
<evidence type="ECO:0000259" key="1">
    <source>
        <dbReference type="Pfam" id="PF13577"/>
    </source>
</evidence>
<keyword evidence="3" id="KW-1185">Reference proteome</keyword>
<gene>
    <name evidence="2" type="ORF">F6B43_16225</name>
</gene>
<dbReference type="Proteomes" id="UP000325827">
    <property type="component" value="Unassembled WGS sequence"/>
</dbReference>
<dbReference type="Gene3D" id="3.10.450.50">
    <property type="match status" value="1"/>
</dbReference>
<dbReference type="RefSeq" id="WP_150450052.1">
    <property type="nucleotide sequence ID" value="NZ_VYSA01000004.1"/>
</dbReference>
<dbReference type="CDD" id="cd00531">
    <property type="entry name" value="NTF2_like"/>
    <property type="match status" value="1"/>
</dbReference>
<dbReference type="SUPFAM" id="SSF54427">
    <property type="entry name" value="NTF2-like"/>
    <property type="match status" value="1"/>
</dbReference>
<feature type="domain" description="SnoaL-like" evidence="1">
    <location>
        <begin position="40"/>
        <end position="162"/>
    </location>
</feature>
<protein>
    <submittedName>
        <fullName evidence="2">Nuclear transport factor 2 family protein</fullName>
    </submittedName>
</protein>
<sequence>MGFEEDLRSWSEGFWTPANTQAHADIKALDVGTTLEDRVQRLEDDLEIKAVLRRYHNTYDAHDIEGALDCFTDDAVQINGRGTFIGRDSLRASYEYLVGGQKMIMHYATGLYVTYESDDRDTALLTCRLLAYFVPWEGEPSMHGGTYVNRMKKVDGRWLIAEQRITFNFQFDITLSPRELGTDLPEPDFPLSQFDLVDPRYLYA</sequence>
<reference evidence="3" key="1">
    <citation type="submission" date="2019-09" db="EMBL/GenBank/DDBJ databases">
        <title>Mumia zhuanghuii sp. nov. isolated from the intestinal contents of plateau pika (Ochotona curzoniae) in the Qinghai-Tibet plateau of China.</title>
        <authorList>
            <person name="Tian Z."/>
        </authorList>
    </citation>
    <scope>NUCLEOTIDE SEQUENCE [LARGE SCALE GENOMIC DNA]</scope>
    <source>
        <strain evidence="3">JCM 30598</strain>
    </source>
</reference>
<name>A0A5J5IX85_9MICO</name>
<evidence type="ECO:0000313" key="2">
    <source>
        <dbReference type="EMBL" id="KAA9105910.1"/>
    </source>
</evidence>
<dbReference type="InterPro" id="IPR032710">
    <property type="entry name" value="NTF2-like_dom_sf"/>
</dbReference>
<dbReference type="EMBL" id="VYSA01000004">
    <property type="protein sequence ID" value="KAA9105910.1"/>
    <property type="molecule type" value="Genomic_DNA"/>
</dbReference>
<evidence type="ECO:0000313" key="3">
    <source>
        <dbReference type="Proteomes" id="UP000325827"/>
    </source>
</evidence>
<proteinExistence type="predicted"/>
<comment type="caution">
    <text evidence="2">The sequence shown here is derived from an EMBL/GenBank/DDBJ whole genome shotgun (WGS) entry which is preliminary data.</text>
</comment>
<dbReference type="OrthoDB" id="5081128at2"/>
<organism evidence="2 3">
    <name type="scientific">Microbacterium rhizomatis</name>
    <dbReference type="NCBI Taxonomy" id="1631477"/>
    <lineage>
        <taxon>Bacteria</taxon>
        <taxon>Bacillati</taxon>
        <taxon>Actinomycetota</taxon>
        <taxon>Actinomycetes</taxon>
        <taxon>Micrococcales</taxon>
        <taxon>Microbacteriaceae</taxon>
        <taxon>Microbacterium</taxon>
    </lineage>
</organism>